<evidence type="ECO:0000313" key="3">
    <source>
        <dbReference type="Proteomes" id="UP000799118"/>
    </source>
</evidence>
<evidence type="ECO:0000313" key="2">
    <source>
        <dbReference type="EMBL" id="KAE9388209.1"/>
    </source>
</evidence>
<name>A0A6A4GR11_9AGAR</name>
<proteinExistence type="predicted"/>
<dbReference type="Proteomes" id="UP000799118">
    <property type="component" value="Unassembled WGS sequence"/>
</dbReference>
<dbReference type="EMBL" id="ML769755">
    <property type="protein sequence ID" value="KAE9388209.1"/>
    <property type="molecule type" value="Genomic_DNA"/>
</dbReference>
<gene>
    <name evidence="2" type="ORF">BT96DRAFT_927213</name>
</gene>
<protein>
    <recommendedName>
        <fullName evidence="4">Ecp2 effector protein domain-containing protein</fullName>
    </recommendedName>
</protein>
<sequence>MIAKTMLIFQAAATMFLVSGLSGRVSAQDCAQVSGTASIGNVIAFSGEFTNFCEEGDALITGFSAVDGSTSASCQDVADAVQSIANKCNVNGQVAGSTTVTSQMAVVVEFSSD</sequence>
<evidence type="ECO:0000256" key="1">
    <source>
        <dbReference type="SAM" id="SignalP"/>
    </source>
</evidence>
<accession>A0A6A4GR11</accession>
<feature type="chain" id="PRO_5025447096" description="Ecp2 effector protein domain-containing protein" evidence="1">
    <location>
        <begin position="28"/>
        <end position="113"/>
    </location>
</feature>
<organism evidence="2 3">
    <name type="scientific">Gymnopus androsaceus JB14</name>
    <dbReference type="NCBI Taxonomy" id="1447944"/>
    <lineage>
        <taxon>Eukaryota</taxon>
        <taxon>Fungi</taxon>
        <taxon>Dikarya</taxon>
        <taxon>Basidiomycota</taxon>
        <taxon>Agaricomycotina</taxon>
        <taxon>Agaricomycetes</taxon>
        <taxon>Agaricomycetidae</taxon>
        <taxon>Agaricales</taxon>
        <taxon>Marasmiineae</taxon>
        <taxon>Omphalotaceae</taxon>
        <taxon>Gymnopus</taxon>
    </lineage>
</organism>
<feature type="signal peptide" evidence="1">
    <location>
        <begin position="1"/>
        <end position="27"/>
    </location>
</feature>
<evidence type="ECO:0008006" key="4">
    <source>
        <dbReference type="Google" id="ProtNLM"/>
    </source>
</evidence>
<dbReference type="AlphaFoldDB" id="A0A6A4GR11"/>
<reference evidence="2" key="1">
    <citation type="journal article" date="2019" name="Environ. Microbiol.">
        <title>Fungal ecological strategies reflected in gene transcription - a case study of two litter decomposers.</title>
        <authorList>
            <person name="Barbi F."/>
            <person name="Kohler A."/>
            <person name="Barry K."/>
            <person name="Baskaran P."/>
            <person name="Daum C."/>
            <person name="Fauchery L."/>
            <person name="Ihrmark K."/>
            <person name="Kuo A."/>
            <person name="LaButti K."/>
            <person name="Lipzen A."/>
            <person name="Morin E."/>
            <person name="Grigoriev I.V."/>
            <person name="Henrissat B."/>
            <person name="Lindahl B."/>
            <person name="Martin F."/>
        </authorList>
    </citation>
    <scope>NUCLEOTIDE SEQUENCE</scope>
    <source>
        <strain evidence="2">JB14</strain>
    </source>
</reference>
<keyword evidence="3" id="KW-1185">Reference proteome</keyword>
<keyword evidence="1" id="KW-0732">Signal</keyword>